<dbReference type="PROSITE" id="PS51716">
    <property type="entry name" value="G_IRG"/>
    <property type="match status" value="1"/>
</dbReference>
<dbReference type="PANTHER" id="PTHR32341">
    <property type="entry name" value="INTERFERON-INDUCIBLE GTPASE"/>
    <property type="match status" value="1"/>
</dbReference>
<dbReference type="STRING" id="55544.A0A4D9DRJ4"/>
<evidence type="ECO:0000256" key="3">
    <source>
        <dbReference type="ARBA" id="ARBA00022801"/>
    </source>
</evidence>
<dbReference type="Proteomes" id="UP000297703">
    <property type="component" value="Unassembled WGS sequence"/>
</dbReference>
<dbReference type="GO" id="GO:0016020">
    <property type="term" value="C:membrane"/>
    <property type="evidence" value="ECO:0007669"/>
    <property type="project" value="InterPro"/>
</dbReference>
<feature type="domain" description="IRG-type G" evidence="5">
    <location>
        <begin position="36"/>
        <end position="212"/>
    </location>
</feature>
<dbReference type="OrthoDB" id="422720at2759"/>
<comment type="similarity">
    <text evidence="1">Belongs to the TRAFAC class dynamin-like GTPase superfamily. IRG family.</text>
</comment>
<dbReference type="PANTHER" id="PTHR32341:SF10">
    <property type="entry name" value="INTERFERON-INDUCIBLE GTPASE 5"/>
    <property type="match status" value="1"/>
</dbReference>
<dbReference type="InterPro" id="IPR030385">
    <property type="entry name" value="G_IRG_dom"/>
</dbReference>
<name>A0A4D9DRJ4_9SAUR</name>
<dbReference type="GO" id="GO:0005525">
    <property type="term" value="F:GTP binding"/>
    <property type="evidence" value="ECO:0007669"/>
    <property type="project" value="UniProtKB-KW"/>
</dbReference>
<dbReference type="AlphaFoldDB" id="A0A4D9DRJ4"/>
<comment type="caution">
    <text evidence="6">The sequence shown here is derived from an EMBL/GenBank/DDBJ whole genome shotgun (WGS) entry which is preliminary data.</text>
</comment>
<accession>A0A4D9DRJ4</accession>
<evidence type="ECO:0000313" key="7">
    <source>
        <dbReference type="Proteomes" id="UP000297703"/>
    </source>
</evidence>
<dbReference type="FunFam" id="3.40.50.300:FF:000541">
    <property type="entry name" value="Immunity related GTPase M"/>
    <property type="match status" value="1"/>
</dbReference>
<evidence type="ECO:0000313" key="6">
    <source>
        <dbReference type="EMBL" id="TFJ97442.1"/>
    </source>
</evidence>
<keyword evidence="4" id="KW-0342">GTP-binding</keyword>
<sequence length="275" mass="29977">MLSGGEIAELKAAVATNNPSGLVSALQKVSEAVKNESLKVAVVGETGSGKSSFVNATRGLKEHDAGAAETGVVGGMMVEPKGYPHPDHPNVTLWDLPGIGTMNCPSDTFLEQRHFRQCDMFIILSCGRVTKTDTRLVEEIRTLGKTFYFVCSKVDLDVASARRRNGREESALQTIREDCISHLGGETDVFLISSWDPDKFDFPRLQRTLAKEFRRHRACALQPALSKSSLPILHKIKVSLSEAEQIWGLRFIRSPTGQGVTILSPLPWCSGGGLV</sequence>
<reference evidence="6 7" key="1">
    <citation type="submission" date="2019-04" db="EMBL/GenBank/DDBJ databases">
        <title>Draft genome of the big-headed turtle Platysternon megacephalum.</title>
        <authorList>
            <person name="Gong S."/>
        </authorList>
    </citation>
    <scope>NUCLEOTIDE SEQUENCE [LARGE SCALE GENOMIC DNA]</scope>
    <source>
        <strain evidence="6">DO16091913</strain>
        <tissue evidence="6">Muscle</tissue>
    </source>
</reference>
<proteinExistence type="inferred from homology"/>
<dbReference type="GO" id="GO:0016787">
    <property type="term" value="F:hydrolase activity"/>
    <property type="evidence" value="ECO:0007669"/>
    <property type="project" value="UniProtKB-KW"/>
</dbReference>
<protein>
    <submittedName>
        <fullName evidence="6">Interferon-inducible GTPase 5</fullName>
    </submittedName>
</protein>
<keyword evidence="2" id="KW-0547">Nucleotide-binding</keyword>
<dbReference type="EMBL" id="QXTE01000495">
    <property type="protein sequence ID" value="TFJ97442.1"/>
    <property type="molecule type" value="Genomic_DNA"/>
</dbReference>
<dbReference type="InterPro" id="IPR051515">
    <property type="entry name" value="IRG"/>
</dbReference>
<keyword evidence="3" id="KW-0378">Hydrolase</keyword>
<dbReference type="Pfam" id="PF05049">
    <property type="entry name" value="IIGP"/>
    <property type="match status" value="1"/>
</dbReference>
<reference evidence="6 7" key="2">
    <citation type="submission" date="2019-04" db="EMBL/GenBank/DDBJ databases">
        <title>The genome sequence of big-headed turtle.</title>
        <authorList>
            <person name="Gong S."/>
        </authorList>
    </citation>
    <scope>NUCLEOTIDE SEQUENCE [LARGE SCALE GENOMIC DNA]</scope>
    <source>
        <strain evidence="6">DO16091913</strain>
        <tissue evidence="6">Muscle</tissue>
    </source>
</reference>
<evidence type="ECO:0000256" key="2">
    <source>
        <dbReference type="ARBA" id="ARBA00022741"/>
    </source>
</evidence>
<keyword evidence="7" id="KW-1185">Reference proteome</keyword>
<dbReference type="SUPFAM" id="SSF52540">
    <property type="entry name" value="P-loop containing nucleoside triphosphate hydrolases"/>
    <property type="match status" value="1"/>
</dbReference>
<dbReference type="Gene3D" id="3.40.50.300">
    <property type="entry name" value="P-loop containing nucleotide triphosphate hydrolases"/>
    <property type="match status" value="1"/>
</dbReference>
<dbReference type="InterPro" id="IPR027417">
    <property type="entry name" value="P-loop_NTPase"/>
</dbReference>
<organism evidence="6 7">
    <name type="scientific">Platysternon megacephalum</name>
    <name type="common">big-headed turtle</name>
    <dbReference type="NCBI Taxonomy" id="55544"/>
    <lineage>
        <taxon>Eukaryota</taxon>
        <taxon>Metazoa</taxon>
        <taxon>Chordata</taxon>
        <taxon>Craniata</taxon>
        <taxon>Vertebrata</taxon>
        <taxon>Euteleostomi</taxon>
        <taxon>Archelosauria</taxon>
        <taxon>Testudinata</taxon>
        <taxon>Testudines</taxon>
        <taxon>Cryptodira</taxon>
        <taxon>Durocryptodira</taxon>
        <taxon>Testudinoidea</taxon>
        <taxon>Platysternidae</taxon>
        <taxon>Platysternon</taxon>
    </lineage>
</organism>
<dbReference type="InterPro" id="IPR007743">
    <property type="entry name" value="Immunity-related_GTPase-like"/>
</dbReference>
<evidence type="ECO:0000259" key="5">
    <source>
        <dbReference type="PROSITE" id="PS51716"/>
    </source>
</evidence>
<evidence type="ECO:0000256" key="1">
    <source>
        <dbReference type="ARBA" id="ARBA00005429"/>
    </source>
</evidence>
<gene>
    <name evidence="6" type="ORF">DR999_PMT20717</name>
</gene>
<evidence type="ECO:0000256" key="4">
    <source>
        <dbReference type="ARBA" id="ARBA00023134"/>
    </source>
</evidence>